<protein>
    <recommendedName>
        <fullName evidence="5">Flagellar hook-associated protein 2</fullName>
        <shortName evidence="5">HAP2</shortName>
    </recommendedName>
    <alternativeName>
        <fullName evidence="5">Flagellar cap protein</fullName>
    </alternativeName>
</protein>
<comment type="similarity">
    <text evidence="1 5">Belongs to the FliD family.</text>
</comment>
<comment type="caution">
    <text evidence="8">The sequence shown here is derived from an EMBL/GenBank/DDBJ whole genome shotgun (WGS) entry which is preliminary data.</text>
</comment>
<reference evidence="8 9" key="1">
    <citation type="submission" date="2020-07" db="EMBL/GenBank/DDBJ databases">
        <title>Pusillimonas sp. nov., isolated from poultry manure in Taiwan.</title>
        <authorList>
            <person name="Lin S.-Y."/>
            <person name="Tang Y.-S."/>
            <person name="Young C.-C."/>
        </authorList>
    </citation>
    <scope>NUCLEOTIDE SEQUENCE [LARGE SCALE GENOMIC DNA]</scope>
    <source>
        <strain evidence="8 9">CC-YST705</strain>
    </source>
</reference>
<dbReference type="PANTHER" id="PTHR30288:SF0">
    <property type="entry name" value="FLAGELLAR HOOK-ASSOCIATED PROTEIN 2"/>
    <property type="match status" value="1"/>
</dbReference>
<evidence type="ECO:0000256" key="1">
    <source>
        <dbReference type="ARBA" id="ARBA00009764"/>
    </source>
</evidence>
<keyword evidence="5" id="KW-0964">Secreted</keyword>
<dbReference type="InterPro" id="IPR010809">
    <property type="entry name" value="FliD_C"/>
</dbReference>
<evidence type="ECO:0000313" key="8">
    <source>
        <dbReference type="EMBL" id="MCB5362843.1"/>
    </source>
</evidence>
<evidence type="ECO:0000259" key="7">
    <source>
        <dbReference type="Pfam" id="PF07195"/>
    </source>
</evidence>
<feature type="domain" description="Flagellar hook-associated protein 2 C-terminal" evidence="7">
    <location>
        <begin position="216"/>
        <end position="434"/>
    </location>
</feature>
<dbReference type="Pfam" id="PF02465">
    <property type="entry name" value="FliD_N"/>
    <property type="match status" value="1"/>
</dbReference>
<sequence length="457" mass="47532">MGSGLPLEQLLTDLRTSENQALSLIKTRYDATQNRISAYGTLKNAVENVKTAAEALNKSNTLGALKATTTGDTFTASAGGKAIAGDYRIEVQQLAGSQTLVSAGQADRKASLGNGGLITFTFGDGKQSTLDLQSQATSLEDLVAAINADTDLGVRATLVNDGSDTPHRLLLTSAETGTDAALSNISVSSTDLGNSLQALLGFDATQPSAMEERVAATNALIDVNGISITSQSNKIEQAIEGVTLELAKAGTAQSLKIARDDSAGTAAVKGFVSAYNALQSTLTALTGFNVDEGTSSPLTGDSIARRVQSLMRDALGVTATEGQVRSLSQMGISTDPSTGALKVDDAKLSKALAENLPDVQRLLSGEGGLVQRVTSTVQSITGSNGMIKSATDGAERSAKLLDNDYIATSERIDQRMETYRAQFVALDQTVAQMSSISNYLTQQLAMLSNLNSQSSKS</sequence>
<dbReference type="Pfam" id="PF07196">
    <property type="entry name" value="Flagellin_IN"/>
    <property type="match status" value="1"/>
</dbReference>
<dbReference type="InterPro" id="IPR003481">
    <property type="entry name" value="FliD_N"/>
</dbReference>
<dbReference type="InterPro" id="IPR010810">
    <property type="entry name" value="Flagellin_hook_IN_motif"/>
</dbReference>
<comment type="subcellular location">
    <subcellularLocation>
        <location evidence="5">Secreted</location>
    </subcellularLocation>
    <subcellularLocation>
        <location evidence="5">Bacterial flagellum</location>
    </subcellularLocation>
</comment>
<keyword evidence="3" id="KW-0175">Coiled coil</keyword>
<evidence type="ECO:0000256" key="4">
    <source>
        <dbReference type="ARBA" id="ARBA00023143"/>
    </source>
</evidence>
<comment type="subunit">
    <text evidence="2 5">Homopentamer.</text>
</comment>
<organism evidence="8 9">
    <name type="scientific">Mesopusillimonas faecipullorum</name>
    <dbReference type="NCBI Taxonomy" id="2755040"/>
    <lineage>
        <taxon>Bacteria</taxon>
        <taxon>Pseudomonadati</taxon>
        <taxon>Pseudomonadota</taxon>
        <taxon>Betaproteobacteria</taxon>
        <taxon>Burkholderiales</taxon>
        <taxon>Alcaligenaceae</taxon>
        <taxon>Mesopusillimonas</taxon>
    </lineage>
</organism>
<evidence type="ECO:0000256" key="5">
    <source>
        <dbReference type="RuleBase" id="RU362066"/>
    </source>
</evidence>
<gene>
    <name evidence="8" type="primary">fliD</name>
    <name evidence="8" type="ORF">H0484_03615</name>
</gene>
<keyword evidence="8" id="KW-0966">Cell projection</keyword>
<evidence type="ECO:0000313" key="9">
    <source>
        <dbReference type="Proteomes" id="UP000776983"/>
    </source>
</evidence>
<dbReference type="Pfam" id="PF07195">
    <property type="entry name" value="FliD_C"/>
    <property type="match status" value="1"/>
</dbReference>
<dbReference type="EMBL" id="JACDXW010000002">
    <property type="protein sequence ID" value="MCB5362843.1"/>
    <property type="molecule type" value="Genomic_DNA"/>
</dbReference>
<keyword evidence="4 5" id="KW-0975">Bacterial flagellum</keyword>
<dbReference type="InterPro" id="IPR040026">
    <property type="entry name" value="FliD"/>
</dbReference>
<evidence type="ECO:0000259" key="6">
    <source>
        <dbReference type="Pfam" id="PF02465"/>
    </source>
</evidence>
<evidence type="ECO:0000256" key="3">
    <source>
        <dbReference type="ARBA" id="ARBA00023054"/>
    </source>
</evidence>
<evidence type="ECO:0000256" key="2">
    <source>
        <dbReference type="ARBA" id="ARBA00011255"/>
    </source>
</evidence>
<feature type="domain" description="Flagellar hook-associated protein 2 N-terminal" evidence="6">
    <location>
        <begin position="3"/>
        <end position="98"/>
    </location>
</feature>
<dbReference type="PANTHER" id="PTHR30288">
    <property type="entry name" value="FLAGELLAR CAP/ASSEMBLY PROTEIN FLID"/>
    <property type="match status" value="1"/>
</dbReference>
<keyword evidence="8" id="KW-0282">Flagellum</keyword>
<keyword evidence="9" id="KW-1185">Reference proteome</keyword>
<keyword evidence="8" id="KW-0969">Cilium</keyword>
<proteinExistence type="inferred from homology"/>
<name>A0ABS8CA04_9BURK</name>
<dbReference type="Proteomes" id="UP000776983">
    <property type="component" value="Unassembled WGS sequence"/>
</dbReference>
<comment type="function">
    <text evidence="5">Required for morphogenesis and for the elongation of the flagellar filament by facilitating polymerization of the flagellin monomers at the tip of growing filament. Forms a capping structure, which prevents flagellin subunits (transported through the central channel of the flagellum) from leaking out without polymerization at the distal end.</text>
</comment>
<accession>A0ABS8CA04</accession>